<protein>
    <submittedName>
        <fullName evidence="1">Uncharacterized protein</fullName>
    </submittedName>
</protein>
<reference evidence="1" key="1">
    <citation type="journal article" date="2021" name="Proc. Natl. Acad. Sci. U.S.A.">
        <title>A Catalog of Tens of Thousands of Viruses from Human Metagenomes Reveals Hidden Associations with Chronic Diseases.</title>
        <authorList>
            <person name="Tisza M.J."/>
            <person name="Buck C.B."/>
        </authorList>
    </citation>
    <scope>NUCLEOTIDE SEQUENCE</scope>
    <source>
        <strain evidence="1">CtSXZ3</strain>
    </source>
</reference>
<dbReference type="EMBL" id="BK016252">
    <property type="protein sequence ID" value="DAG05218.1"/>
    <property type="molecule type" value="Genomic_DNA"/>
</dbReference>
<proteinExistence type="predicted"/>
<sequence length="69" mass="8205">MALLYKPIEASDGEHYLTSYDVFRLNDTPTKEVEASLADPEYETKSGIKYKYMDYWMTADFFESLYRKK</sequence>
<accession>A0A8S5VEM7</accession>
<organism evidence="1">
    <name type="scientific">Siphoviridae sp. ctSXZ3</name>
    <dbReference type="NCBI Taxonomy" id="2825510"/>
    <lineage>
        <taxon>Viruses</taxon>
        <taxon>Duplodnaviria</taxon>
        <taxon>Heunggongvirae</taxon>
        <taxon>Uroviricota</taxon>
        <taxon>Caudoviricetes</taxon>
    </lineage>
</organism>
<name>A0A8S5VEM7_9CAUD</name>
<evidence type="ECO:0000313" key="1">
    <source>
        <dbReference type="EMBL" id="DAG05218.1"/>
    </source>
</evidence>